<dbReference type="Proteomes" id="UP000017747">
    <property type="component" value="Unassembled WGS sequence"/>
</dbReference>
<gene>
    <name evidence="1" type="ORF">T472_0206690</name>
</gene>
<sequence length="194" mass="23473">MDKHSIELKFYNLLMRNLNIQEFEKWVYETDEELVDEHFGRGFYFELASLNYKNKYAINDVEKLLFSKVPFGRFEEMKIREILTYVIDDKGDLVELIEELYDLYCDGYYFLRYIGLASLFHGMPRENETYNFTDQTQINLKCEARRILSFLDTRKIIITGKYKYEDLREEADKIELHSLEKMYVTPKRILLTEL</sequence>
<dbReference type="STRING" id="994573.T472_0206690"/>
<accession>V7I8P8</accession>
<organism evidence="1 2">
    <name type="scientific">Youngiibacter fragilis 232.1</name>
    <dbReference type="NCBI Taxonomy" id="994573"/>
    <lineage>
        <taxon>Bacteria</taxon>
        <taxon>Bacillati</taxon>
        <taxon>Bacillota</taxon>
        <taxon>Clostridia</taxon>
        <taxon>Eubacteriales</taxon>
        <taxon>Clostridiaceae</taxon>
        <taxon>Youngiibacter</taxon>
    </lineage>
</organism>
<protein>
    <submittedName>
        <fullName evidence="1">Uncharacterized protein</fullName>
    </submittedName>
</protein>
<name>V7I8P8_9CLOT</name>
<dbReference type="EMBL" id="AXUN02000119">
    <property type="protein sequence ID" value="ETA81392.1"/>
    <property type="molecule type" value="Genomic_DNA"/>
</dbReference>
<dbReference type="AlphaFoldDB" id="V7I8P8"/>
<dbReference type="OrthoDB" id="9812943at2"/>
<evidence type="ECO:0000313" key="1">
    <source>
        <dbReference type="EMBL" id="ETA81392.1"/>
    </source>
</evidence>
<proteinExistence type="predicted"/>
<reference evidence="1 2" key="1">
    <citation type="journal article" date="2014" name="Genome Announc.">
        <title>Genome Sequence of Youngiibacter fragilis, the Type Strain of the Genus Youngiibacter.</title>
        <authorList>
            <person name="Wawrik C.B."/>
            <person name="Callaghan A.V."/>
            <person name="Stamps B.W."/>
            <person name="Wawrik B."/>
        </authorList>
    </citation>
    <scope>NUCLEOTIDE SEQUENCE [LARGE SCALE GENOMIC DNA]</scope>
    <source>
        <strain evidence="1 2">232.1</strain>
    </source>
</reference>
<comment type="caution">
    <text evidence="1">The sequence shown here is derived from an EMBL/GenBank/DDBJ whole genome shotgun (WGS) entry which is preliminary data.</text>
</comment>
<keyword evidence="2" id="KW-1185">Reference proteome</keyword>
<evidence type="ECO:0000313" key="2">
    <source>
        <dbReference type="Proteomes" id="UP000017747"/>
    </source>
</evidence>
<dbReference type="eggNOG" id="ENOG5032ZTW">
    <property type="taxonomic scope" value="Bacteria"/>
</dbReference>